<dbReference type="EMBL" id="JAIZAY010000004">
    <property type="protein sequence ID" value="KAJ8044075.1"/>
    <property type="molecule type" value="Genomic_DNA"/>
</dbReference>
<sequence length="228" mass="24910">MLSSSYEHPFACNVRTFSDHPLKDCESSPVSGSVFGLCVSIAPIPRGTQGQGFPYSRSACDAKVEIDVFLDLTCPDSKAAFPVLKQVADHFGDQVALQSYMFPLPYHRASYLACRGTFAVDGFNNNLTYQWMKTVFDNQGTLYNSRTANIGDDQVSAILGGLAAQVGMKSDDFIKKSALNDNSQRIQWKYGCSRGVSGTPTALVNGVDVNMSAAWTLDNWIKIIQPLL</sequence>
<protein>
    <recommendedName>
        <fullName evidence="3">Thioredoxin-like fold domain-containing protein</fullName>
    </recommendedName>
</protein>
<dbReference type="OrthoDB" id="37297at2759"/>
<gene>
    <name evidence="1" type="ORF">HOLleu_11439</name>
</gene>
<dbReference type="Gene3D" id="3.40.30.10">
    <property type="entry name" value="Glutaredoxin"/>
    <property type="match status" value="1"/>
</dbReference>
<reference evidence="1" key="1">
    <citation type="submission" date="2021-10" db="EMBL/GenBank/DDBJ databases">
        <title>Tropical sea cucumber genome reveals ecological adaptation and Cuvierian tubules defense mechanism.</title>
        <authorList>
            <person name="Chen T."/>
        </authorList>
    </citation>
    <scope>NUCLEOTIDE SEQUENCE</scope>
    <source>
        <strain evidence="1">Nanhai2018</strain>
        <tissue evidence="1">Muscle</tissue>
    </source>
</reference>
<dbReference type="SUPFAM" id="SSF52833">
    <property type="entry name" value="Thioredoxin-like"/>
    <property type="match status" value="1"/>
</dbReference>
<dbReference type="PANTHER" id="PTHR33875:SF2">
    <property type="entry name" value="ACR183CP"/>
    <property type="match status" value="1"/>
</dbReference>
<evidence type="ECO:0000313" key="2">
    <source>
        <dbReference type="Proteomes" id="UP001152320"/>
    </source>
</evidence>
<keyword evidence="2" id="KW-1185">Reference proteome</keyword>
<dbReference type="AlphaFoldDB" id="A0A9Q1CG56"/>
<dbReference type="PANTHER" id="PTHR33875">
    <property type="entry name" value="OS09G0542200 PROTEIN"/>
    <property type="match status" value="1"/>
</dbReference>
<dbReference type="InterPro" id="IPR036249">
    <property type="entry name" value="Thioredoxin-like_sf"/>
</dbReference>
<name>A0A9Q1CG56_HOLLE</name>
<proteinExistence type="predicted"/>
<comment type="caution">
    <text evidence="1">The sequence shown here is derived from an EMBL/GenBank/DDBJ whole genome shotgun (WGS) entry which is preliminary data.</text>
</comment>
<dbReference type="CDD" id="cd02972">
    <property type="entry name" value="DsbA_family"/>
    <property type="match status" value="1"/>
</dbReference>
<organism evidence="1 2">
    <name type="scientific">Holothuria leucospilota</name>
    <name type="common">Black long sea cucumber</name>
    <name type="synonym">Mertensiothuria leucospilota</name>
    <dbReference type="NCBI Taxonomy" id="206669"/>
    <lineage>
        <taxon>Eukaryota</taxon>
        <taxon>Metazoa</taxon>
        <taxon>Echinodermata</taxon>
        <taxon>Eleutherozoa</taxon>
        <taxon>Echinozoa</taxon>
        <taxon>Holothuroidea</taxon>
        <taxon>Aspidochirotacea</taxon>
        <taxon>Aspidochirotida</taxon>
        <taxon>Holothuriidae</taxon>
        <taxon>Holothuria</taxon>
    </lineage>
</organism>
<dbReference type="Proteomes" id="UP001152320">
    <property type="component" value="Chromosome 4"/>
</dbReference>
<evidence type="ECO:0000313" key="1">
    <source>
        <dbReference type="EMBL" id="KAJ8044075.1"/>
    </source>
</evidence>
<evidence type="ECO:0008006" key="3">
    <source>
        <dbReference type="Google" id="ProtNLM"/>
    </source>
</evidence>
<accession>A0A9Q1CG56</accession>